<dbReference type="AlphaFoldDB" id="A0A7U9C2W8"/>
<protein>
    <submittedName>
        <fullName evidence="1">Uncharacterized protein</fullName>
    </submittedName>
</protein>
<dbReference type="EMBL" id="JH393257">
    <property type="protein sequence ID" value="EHJ94186.1"/>
    <property type="molecule type" value="Genomic_DNA"/>
</dbReference>
<dbReference type="Proteomes" id="UP000005756">
    <property type="component" value="Unassembled WGS sequence"/>
</dbReference>
<organism evidence="1 2">
    <name type="scientific">Vreelandella boliviensis LC1</name>
    <dbReference type="NCBI Taxonomy" id="1072583"/>
    <lineage>
        <taxon>Bacteria</taxon>
        <taxon>Pseudomonadati</taxon>
        <taxon>Pseudomonadota</taxon>
        <taxon>Gammaproteobacteria</taxon>
        <taxon>Oceanospirillales</taxon>
        <taxon>Halomonadaceae</taxon>
        <taxon>Vreelandella</taxon>
    </lineage>
</organism>
<evidence type="ECO:0000313" key="1">
    <source>
        <dbReference type="EMBL" id="EHJ94186.1"/>
    </source>
</evidence>
<accession>A0A7U9C2W8</accession>
<gene>
    <name evidence="1" type="ORF">KUC_1144</name>
</gene>
<reference evidence="1 2" key="1">
    <citation type="submission" date="2011-10" db="EMBL/GenBank/DDBJ databases">
        <authorList>
            <person name="Quillaguamn J."/>
            <person name="Guzmn D."/>
            <person name="Balderrama-Subieta A."/>
            <person name="Cardona-Ortuo C."/>
            <person name="Guevara-Martnez M."/>
            <person name="Callisaya-Quispe N."/>
        </authorList>
    </citation>
    <scope>NUCLEOTIDE SEQUENCE [LARGE SCALE GENOMIC DNA]</scope>
    <source>
        <strain evidence="1 2">LC1</strain>
    </source>
</reference>
<evidence type="ECO:0000313" key="2">
    <source>
        <dbReference type="Proteomes" id="UP000005756"/>
    </source>
</evidence>
<proteinExistence type="predicted"/>
<name>A0A7U9C2W8_9GAMM</name>
<sequence length="65" mass="7005">MALKGGKTSRRLRAGQTLALNIVVNANIETQHHRPHCVIIIARFALPNGLKNDANRGAHVLQSAA</sequence>